<protein>
    <submittedName>
        <fullName evidence="15">Electron transport complex subunit RsxB</fullName>
    </submittedName>
</protein>
<comment type="caution">
    <text evidence="15">The sequence shown here is derived from an EMBL/GenBank/DDBJ whole genome shotgun (WGS) entry which is preliminary data.</text>
</comment>
<keyword evidence="3" id="KW-0004">4Fe-4S</keyword>
<keyword evidence="9" id="KW-0408">Iron</keyword>
<feature type="domain" description="4Fe-4S" evidence="14">
    <location>
        <begin position="1"/>
        <end position="59"/>
    </location>
</feature>
<keyword evidence="16" id="KW-1185">Reference proteome</keyword>
<dbReference type="Gene3D" id="1.10.15.40">
    <property type="entry name" value="Electron transport complex subunit B, putative Fe-S cluster"/>
    <property type="match status" value="1"/>
</dbReference>
<evidence type="ECO:0000256" key="7">
    <source>
        <dbReference type="ARBA" id="ARBA00022967"/>
    </source>
</evidence>
<dbReference type="InterPro" id="IPR017900">
    <property type="entry name" value="4Fe4S_Fe_S_CS"/>
</dbReference>
<keyword evidence="6" id="KW-0677">Repeat</keyword>
<evidence type="ECO:0000256" key="9">
    <source>
        <dbReference type="ARBA" id="ARBA00023004"/>
    </source>
</evidence>
<evidence type="ECO:0000256" key="3">
    <source>
        <dbReference type="ARBA" id="ARBA00022485"/>
    </source>
</evidence>
<evidence type="ECO:0000259" key="13">
    <source>
        <dbReference type="PROSITE" id="PS51379"/>
    </source>
</evidence>
<dbReference type="Gene3D" id="3.30.70.3270">
    <property type="match status" value="1"/>
</dbReference>
<feature type="coiled-coil region" evidence="12">
    <location>
        <begin position="149"/>
        <end position="214"/>
    </location>
</feature>
<evidence type="ECO:0000256" key="12">
    <source>
        <dbReference type="SAM" id="Coils"/>
    </source>
</evidence>
<gene>
    <name evidence="15" type="primary">rsxB</name>
    <name evidence="15" type="ORF">ACFOEN_06085</name>
</gene>
<evidence type="ECO:0000256" key="2">
    <source>
        <dbReference type="ARBA" id="ARBA00022475"/>
    </source>
</evidence>
<keyword evidence="10" id="KW-0411">Iron-sulfur</keyword>
<dbReference type="PANTHER" id="PTHR42859:SF3">
    <property type="entry name" value="ION-TRANSLOCATING OXIDOREDUCTASE COMPLEX SUBUNIT B"/>
    <property type="match status" value="1"/>
</dbReference>
<dbReference type="Pfam" id="PF14697">
    <property type="entry name" value="Fer4_21"/>
    <property type="match status" value="1"/>
</dbReference>
<dbReference type="InterPro" id="IPR010207">
    <property type="entry name" value="Elect_transpt_cplx_RnfB/RsxB"/>
</dbReference>
<evidence type="ECO:0000256" key="4">
    <source>
        <dbReference type="ARBA" id="ARBA00022519"/>
    </source>
</evidence>
<dbReference type="InterPro" id="IPR017896">
    <property type="entry name" value="4Fe4S_Fe-S-bd"/>
</dbReference>
<proteinExistence type="predicted"/>
<evidence type="ECO:0000256" key="11">
    <source>
        <dbReference type="ARBA" id="ARBA00023136"/>
    </source>
</evidence>
<evidence type="ECO:0000256" key="10">
    <source>
        <dbReference type="ARBA" id="ARBA00023014"/>
    </source>
</evidence>
<keyword evidence="4" id="KW-0997">Cell inner membrane</keyword>
<name>A0ABV7GZX6_9BURK</name>
<feature type="domain" description="4Fe-4S ferredoxin-type" evidence="13">
    <location>
        <begin position="75"/>
        <end position="104"/>
    </location>
</feature>
<dbReference type="Gene3D" id="3.30.70.20">
    <property type="match status" value="1"/>
</dbReference>
<dbReference type="InterPro" id="IPR007202">
    <property type="entry name" value="4Fe-4S_dom"/>
</dbReference>
<keyword evidence="2" id="KW-1003">Cell membrane</keyword>
<accession>A0ABV7GZX6</accession>
<dbReference type="NCBIfam" id="NF005415">
    <property type="entry name" value="PRK06991.1"/>
    <property type="match status" value="1"/>
</dbReference>
<evidence type="ECO:0000256" key="1">
    <source>
        <dbReference type="ARBA" id="ARBA00022448"/>
    </source>
</evidence>
<evidence type="ECO:0000313" key="15">
    <source>
        <dbReference type="EMBL" id="MFC3147209.1"/>
    </source>
</evidence>
<keyword evidence="11" id="KW-0472">Membrane</keyword>
<feature type="domain" description="4Fe-4S ferredoxin-type" evidence="13">
    <location>
        <begin position="106"/>
        <end position="134"/>
    </location>
</feature>
<evidence type="ECO:0000256" key="6">
    <source>
        <dbReference type="ARBA" id="ARBA00022737"/>
    </source>
</evidence>
<organism evidence="15 16">
    <name type="scientific">Piscinibacterium candidicorallinum</name>
    <dbReference type="NCBI Taxonomy" id="1793872"/>
    <lineage>
        <taxon>Bacteria</taxon>
        <taxon>Pseudomonadati</taxon>
        <taxon>Pseudomonadota</taxon>
        <taxon>Betaproteobacteria</taxon>
        <taxon>Burkholderiales</taxon>
        <taxon>Piscinibacterium</taxon>
    </lineage>
</organism>
<keyword evidence="8" id="KW-0249">Electron transport</keyword>
<dbReference type="NCBIfam" id="TIGR01944">
    <property type="entry name" value="rnfB"/>
    <property type="match status" value="1"/>
</dbReference>
<evidence type="ECO:0000256" key="5">
    <source>
        <dbReference type="ARBA" id="ARBA00022723"/>
    </source>
</evidence>
<dbReference type="RefSeq" id="WP_377302031.1">
    <property type="nucleotide sequence ID" value="NZ_CP180191.1"/>
</dbReference>
<dbReference type="PANTHER" id="PTHR42859">
    <property type="entry name" value="OXIDOREDUCTASE"/>
    <property type="match status" value="1"/>
</dbReference>
<keyword evidence="1" id="KW-0813">Transport</keyword>
<evidence type="ECO:0000256" key="8">
    <source>
        <dbReference type="ARBA" id="ARBA00022982"/>
    </source>
</evidence>
<dbReference type="PROSITE" id="PS51656">
    <property type="entry name" value="4FE4S"/>
    <property type="match status" value="1"/>
</dbReference>
<dbReference type="SUPFAM" id="SSF54862">
    <property type="entry name" value="4Fe-4S ferredoxins"/>
    <property type="match status" value="1"/>
</dbReference>
<dbReference type="Pfam" id="PF04060">
    <property type="entry name" value="FeS"/>
    <property type="match status" value="1"/>
</dbReference>
<keyword evidence="5" id="KW-0479">Metal-binding</keyword>
<dbReference type="PROSITE" id="PS00198">
    <property type="entry name" value="4FE4S_FER_1"/>
    <property type="match status" value="2"/>
</dbReference>
<evidence type="ECO:0000313" key="16">
    <source>
        <dbReference type="Proteomes" id="UP001595556"/>
    </source>
</evidence>
<dbReference type="Proteomes" id="UP001595556">
    <property type="component" value="Unassembled WGS sequence"/>
</dbReference>
<keyword evidence="7" id="KW-1278">Translocase</keyword>
<dbReference type="EMBL" id="JBHRTI010000003">
    <property type="protein sequence ID" value="MFC3147209.1"/>
    <property type="molecule type" value="Genomic_DNA"/>
</dbReference>
<dbReference type="PROSITE" id="PS51379">
    <property type="entry name" value="4FE4S_FER_2"/>
    <property type="match status" value="2"/>
</dbReference>
<reference evidence="16" key="1">
    <citation type="journal article" date="2019" name="Int. J. Syst. Evol. Microbiol.">
        <title>The Global Catalogue of Microorganisms (GCM) 10K type strain sequencing project: providing services to taxonomists for standard genome sequencing and annotation.</title>
        <authorList>
            <consortium name="The Broad Institute Genomics Platform"/>
            <consortium name="The Broad Institute Genome Sequencing Center for Infectious Disease"/>
            <person name="Wu L."/>
            <person name="Ma J."/>
        </authorList>
    </citation>
    <scope>NUCLEOTIDE SEQUENCE [LARGE SCALE GENOMIC DNA]</scope>
    <source>
        <strain evidence="16">KCTC 52168</strain>
    </source>
</reference>
<dbReference type="InterPro" id="IPR050294">
    <property type="entry name" value="RnfB_subfamily"/>
</dbReference>
<keyword evidence="12" id="KW-0175">Coiled coil</keyword>
<sequence>MRALADQIHDVLPMTQCTKCGYTGCRPYAEAIAAGQAQINQCPPGGAAGIEKLAAVTGFPVLPLNPANGVEGPRRIAVIDEARCIGCTLCIQACPVDAIVGAPKWMHGVIDALCTGCDLCVAPCPVDCISMEEKPGLTGWTDHDAAQALHRYESRNARLIRERAENDERLAAKAQDKLAHLAELTKTEGVADPAAELARKRSAIEAALARARERRQAGGTGAKA</sequence>
<evidence type="ECO:0000259" key="14">
    <source>
        <dbReference type="PROSITE" id="PS51656"/>
    </source>
</evidence>